<feature type="chain" id="PRO_5035230480" description="Type IX secretion system membrane protein PorP/SprF" evidence="1">
    <location>
        <begin position="27"/>
        <end position="302"/>
    </location>
</feature>
<dbReference type="EMBL" id="BMXF01000002">
    <property type="protein sequence ID" value="GHB71889.1"/>
    <property type="molecule type" value="Genomic_DNA"/>
</dbReference>
<keyword evidence="1" id="KW-0732">Signal</keyword>
<accession>A0A8J3DBA1</accession>
<reference evidence="2 3" key="1">
    <citation type="journal article" date="2014" name="Int. J. Syst. Evol. Microbiol.">
        <title>Complete genome sequence of Corynebacterium casei LMG S-19264T (=DSM 44701T), isolated from a smear-ripened cheese.</title>
        <authorList>
            <consortium name="US DOE Joint Genome Institute (JGI-PGF)"/>
            <person name="Walter F."/>
            <person name="Albersmeier A."/>
            <person name="Kalinowski J."/>
            <person name="Ruckert C."/>
        </authorList>
    </citation>
    <scope>NUCLEOTIDE SEQUENCE [LARGE SCALE GENOMIC DNA]</scope>
    <source>
        <strain evidence="2 3">KCTC 12866</strain>
    </source>
</reference>
<feature type="signal peptide" evidence="1">
    <location>
        <begin position="1"/>
        <end position="26"/>
    </location>
</feature>
<dbReference type="NCBIfam" id="TIGR03519">
    <property type="entry name" value="T9SS_PorP_fam"/>
    <property type="match status" value="1"/>
</dbReference>
<dbReference type="Proteomes" id="UP000598271">
    <property type="component" value="Unassembled WGS sequence"/>
</dbReference>
<evidence type="ECO:0000313" key="2">
    <source>
        <dbReference type="EMBL" id="GHB71889.1"/>
    </source>
</evidence>
<evidence type="ECO:0000256" key="1">
    <source>
        <dbReference type="SAM" id="SignalP"/>
    </source>
</evidence>
<proteinExistence type="predicted"/>
<protein>
    <recommendedName>
        <fullName evidence="4">Type IX secretion system membrane protein PorP/SprF</fullName>
    </recommendedName>
</protein>
<evidence type="ECO:0000313" key="3">
    <source>
        <dbReference type="Proteomes" id="UP000598271"/>
    </source>
</evidence>
<gene>
    <name evidence="2" type="ORF">GCM10007390_27290</name>
</gene>
<dbReference type="InterPro" id="IPR019861">
    <property type="entry name" value="PorP/SprF_Bacteroidetes"/>
</dbReference>
<dbReference type="AlphaFoldDB" id="A0A8J3DBA1"/>
<organism evidence="2 3">
    <name type="scientific">Persicitalea jodogahamensis</name>
    <dbReference type="NCBI Taxonomy" id="402147"/>
    <lineage>
        <taxon>Bacteria</taxon>
        <taxon>Pseudomonadati</taxon>
        <taxon>Bacteroidota</taxon>
        <taxon>Cytophagia</taxon>
        <taxon>Cytophagales</taxon>
        <taxon>Spirosomataceae</taxon>
        <taxon>Persicitalea</taxon>
    </lineage>
</organism>
<keyword evidence="3" id="KW-1185">Reference proteome</keyword>
<evidence type="ECO:0008006" key="4">
    <source>
        <dbReference type="Google" id="ProtNLM"/>
    </source>
</evidence>
<dbReference type="Pfam" id="PF11751">
    <property type="entry name" value="PorP_SprF"/>
    <property type="match status" value="1"/>
</dbReference>
<dbReference type="RefSeq" id="WP_189565013.1">
    <property type="nucleotide sequence ID" value="NZ_BMXF01000002.1"/>
</dbReference>
<comment type="caution">
    <text evidence="2">The sequence shown here is derived from an EMBL/GenBank/DDBJ whole genome shotgun (WGS) entry which is preliminary data.</text>
</comment>
<sequence>MKINFCKNFLGKGVALLLTLSTVAHAQREVLYEQYIQNPMAINPAFTGIREDFNMTVLLRRRWFTIPNSPITQTFAMDGTIANGKIGLGLQALNDRLSPYYTTGVYGSGAYHWDASVSWRISLGVQGGINVLPLYDFASGISTNGVLGSLGAGVWVRYADQFYVGVSKPELLSQNFGSGRQSLLTYRQPLFVTAGATFDAGEKMQVIPSLLIVQEKGLPLRVDVGARAWYDEKIGFGGFYRMASVNYIQLSGEAQLGKNVRLGYIFNSRAIESTIVGVNNNPLTIHELMLKFIPNPTKFHLN</sequence>
<name>A0A8J3DBA1_9BACT</name>